<sequence length="89" mass="9960">MKIFERIVDGRIREVVKPSDNQCGFLADSGAIDGIYTAPLLVEKKSRLKTLCAGWMFHRADFMLYKKGDMHDIGNDRPICLLSVAGLCV</sequence>
<keyword evidence="2" id="KW-1185">Reference proteome</keyword>
<reference evidence="1 2" key="1">
    <citation type="submission" date="2018-11" db="EMBL/GenBank/DDBJ databases">
        <authorList>
            <consortium name="Pathogen Informatics"/>
        </authorList>
    </citation>
    <scope>NUCLEOTIDE SEQUENCE [LARGE SCALE GENOMIC DNA]</scope>
</reference>
<proteinExistence type="predicted"/>
<dbReference type="WBParaSite" id="HPBE_0002130201-mRNA-1">
    <property type="protein sequence ID" value="HPBE_0002130201-mRNA-1"/>
    <property type="gene ID" value="HPBE_0002130201"/>
</dbReference>
<accession>A0A3P8C1A2</accession>
<evidence type="ECO:0000313" key="2">
    <source>
        <dbReference type="Proteomes" id="UP000050761"/>
    </source>
</evidence>
<organism evidence="2 3">
    <name type="scientific">Heligmosomoides polygyrus</name>
    <name type="common">Parasitic roundworm</name>
    <dbReference type="NCBI Taxonomy" id="6339"/>
    <lineage>
        <taxon>Eukaryota</taxon>
        <taxon>Metazoa</taxon>
        <taxon>Ecdysozoa</taxon>
        <taxon>Nematoda</taxon>
        <taxon>Chromadorea</taxon>
        <taxon>Rhabditida</taxon>
        <taxon>Rhabditina</taxon>
        <taxon>Rhabditomorpha</taxon>
        <taxon>Strongyloidea</taxon>
        <taxon>Heligmosomidae</taxon>
        <taxon>Heligmosomoides</taxon>
    </lineage>
</organism>
<dbReference type="Proteomes" id="UP000050761">
    <property type="component" value="Unassembled WGS sequence"/>
</dbReference>
<evidence type="ECO:0000313" key="3">
    <source>
        <dbReference type="WBParaSite" id="HPBE_0002130201-mRNA-1"/>
    </source>
</evidence>
<dbReference type="OrthoDB" id="5836144at2759"/>
<reference evidence="3" key="2">
    <citation type="submission" date="2019-09" db="UniProtKB">
        <authorList>
            <consortium name="WormBaseParasite"/>
        </authorList>
    </citation>
    <scope>IDENTIFICATION</scope>
</reference>
<evidence type="ECO:0000313" key="1">
    <source>
        <dbReference type="EMBL" id="VDP24360.1"/>
    </source>
</evidence>
<dbReference type="AlphaFoldDB" id="A0A183GFU6"/>
<dbReference type="EMBL" id="UZAH01032877">
    <property type="protein sequence ID" value="VDP24360.1"/>
    <property type="molecule type" value="Genomic_DNA"/>
</dbReference>
<name>A0A183GFU6_HELPZ</name>
<accession>A0A183GFU6</accession>
<gene>
    <name evidence="1" type="ORF">HPBE_LOCUS21301</name>
</gene>
<protein>
    <submittedName>
        <fullName evidence="3">Phage protein</fullName>
    </submittedName>
</protein>